<name>A0A4U8UI03_STECR</name>
<dbReference type="EMBL" id="AZBU02000001">
    <property type="protein sequence ID" value="TMS32562.1"/>
    <property type="molecule type" value="Genomic_DNA"/>
</dbReference>
<protein>
    <submittedName>
        <fullName evidence="1">Uncharacterized protein</fullName>
    </submittedName>
</protein>
<evidence type="ECO:0000313" key="2">
    <source>
        <dbReference type="Proteomes" id="UP000298663"/>
    </source>
</evidence>
<sequence length="74" mass="8437">MIVKNKVFQHDGFVYKFIVEVNGDHWSVKLFFLGSLFSYCRRSTNRSIRRINRAATLITSIEGNSNGIQAVTAL</sequence>
<organism evidence="1 2">
    <name type="scientific">Steinernema carpocapsae</name>
    <name type="common">Entomopathogenic nematode</name>
    <dbReference type="NCBI Taxonomy" id="34508"/>
    <lineage>
        <taxon>Eukaryota</taxon>
        <taxon>Metazoa</taxon>
        <taxon>Ecdysozoa</taxon>
        <taxon>Nematoda</taxon>
        <taxon>Chromadorea</taxon>
        <taxon>Rhabditida</taxon>
        <taxon>Tylenchina</taxon>
        <taxon>Panagrolaimomorpha</taxon>
        <taxon>Strongyloidoidea</taxon>
        <taxon>Steinernematidae</taxon>
        <taxon>Steinernema</taxon>
    </lineage>
</organism>
<gene>
    <name evidence="1" type="ORF">L596_000383</name>
</gene>
<reference evidence="1 2" key="2">
    <citation type="journal article" date="2019" name="G3 (Bethesda)">
        <title>Hybrid Assembly of the Genome of the Entomopathogenic Nematode Steinernema carpocapsae Identifies the X-Chromosome.</title>
        <authorList>
            <person name="Serra L."/>
            <person name="Macchietto M."/>
            <person name="Macias-Munoz A."/>
            <person name="McGill C.J."/>
            <person name="Rodriguez I.M."/>
            <person name="Rodriguez B."/>
            <person name="Murad R."/>
            <person name="Mortazavi A."/>
        </authorList>
    </citation>
    <scope>NUCLEOTIDE SEQUENCE [LARGE SCALE GENOMIC DNA]</scope>
    <source>
        <strain evidence="1 2">ALL</strain>
    </source>
</reference>
<evidence type="ECO:0000313" key="1">
    <source>
        <dbReference type="EMBL" id="TMS32562.1"/>
    </source>
</evidence>
<proteinExistence type="predicted"/>
<comment type="caution">
    <text evidence="1">The sequence shown here is derived from an EMBL/GenBank/DDBJ whole genome shotgun (WGS) entry which is preliminary data.</text>
</comment>
<reference evidence="1 2" key="1">
    <citation type="journal article" date="2015" name="Genome Biol.">
        <title>Comparative genomics of Steinernema reveals deeply conserved gene regulatory networks.</title>
        <authorList>
            <person name="Dillman A.R."/>
            <person name="Macchietto M."/>
            <person name="Porter C.F."/>
            <person name="Rogers A."/>
            <person name="Williams B."/>
            <person name="Antoshechkin I."/>
            <person name="Lee M.M."/>
            <person name="Goodwin Z."/>
            <person name="Lu X."/>
            <person name="Lewis E.E."/>
            <person name="Goodrich-Blair H."/>
            <person name="Stock S.P."/>
            <person name="Adams B.J."/>
            <person name="Sternberg P.W."/>
            <person name="Mortazavi A."/>
        </authorList>
    </citation>
    <scope>NUCLEOTIDE SEQUENCE [LARGE SCALE GENOMIC DNA]</scope>
    <source>
        <strain evidence="1 2">ALL</strain>
    </source>
</reference>
<keyword evidence="2" id="KW-1185">Reference proteome</keyword>
<accession>A0A4U8UI03</accession>
<dbReference type="AlphaFoldDB" id="A0A4U8UI03"/>
<dbReference type="Proteomes" id="UP000298663">
    <property type="component" value="Unassembled WGS sequence"/>
</dbReference>